<sequence length="50" mass="6095">MNEVRYIRCKDSDDLIELAHEYETEGYDTDFCYEKDGVKGFWLEIKERIQ</sequence>
<name>A0A8S5LFK0_9CAUD</name>
<evidence type="ECO:0000313" key="1">
    <source>
        <dbReference type="EMBL" id="DAD68706.1"/>
    </source>
</evidence>
<proteinExistence type="predicted"/>
<dbReference type="EMBL" id="BK014706">
    <property type="protein sequence ID" value="DAD68706.1"/>
    <property type="molecule type" value="Genomic_DNA"/>
</dbReference>
<organism evidence="1">
    <name type="scientific">Siphoviridae sp. ctlXU33</name>
    <dbReference type="NCBI Taxonomy" id="2823598"/>
    <lineage>
        <taxon>Viruses</taxon>
        <taxon>Duplodnaviria</taxon>
        <taxon>Heunggongvirae</taxon>
        <taxon>Uroviricota</taxon>
        <taxon>Caudoviricetes</taxon>
    </lineage>
</organism>
<protein>
    <submittedName>
        <fullName evidence="1">Uncharacterized protein</fullName>
    </submittedName>
</protein>
<accession>A0A8S5LFK0</accession>
<reference evidence="1" key="1">
    <citation type="journal article" date="2021" name="Proc. Natl. Acad. Sci. U.S.A.">
        <title>A Catalog of Tens of Thousands of Viruses from Human Metagenomes Reveals Hidden Associations with Chronic Diseases.</title>
        <authorList>
            <person name="Tisza M.J."/>
            <person name="Buck C.B."/>
        </authorList>
    </citation>
    <scope>NUCLEOTIDE SEQUENCE</scope>
    <source>
        <strain evidence="1">CtlXU33</strain>
    </source>
</reference>